<keyword evidence="4" id="KW-0865">Zymogen</keyword>
<feature type="signal peptide" evidence="5">
    <location>
        <begin position="1"/>
        <end position="19"/>
    </location>
</feature>
<evidence type="ECO:0000313" key="6">
    <source>
        <dbReference type="EMBL" id="MDT8759115.1"/>
    </source>
</evidence>
<dbReference type="InterPro" id="IPR043137">
    <property type="entry name" value="GGT_ssub_C"/>
</dbReference>
<comment type="similarity">
    <text evidence="1">Belongs to the gamma-glutamyltransferase family.</text>
</comment>
<accession>A0ABU3N3K9</accession>
<comment type="caution">
    <text evidence="6">The sequence shown here is derived from an EMBL/GenBank/DDBJ whole genome shotgun (WGS) entry which is preliminary data.</text>
</comment>
<dbReference type="Pfam" id="PF01019">
    <property type="entry name" value="G_glu_transpept"/>
    <property type="match status" value="1"/>
</dbReference>
<evidence type="ECO:0000256" key="1">
    <source>
        <dbReference type="ARBA" id="ARBA00009381"/>
    </source>
</evidence>
<organism evidence="6">
    <name type="scientific">Sphingomonas psychrotolerans</name>
    <dbReference type="NCBI Taxonomy" id="1327635"/>
    <lineage>
        <taxon>Bacteria</taxon>
        <taxon>Pseudomonadati</taxon>
        <taxon>Pseudomonadota</taxon>
        <taxon>Alphaproteobacteria</taxon>
        <taxon>Sphingomonadales</taxon>
        <taxon>Sphingomonadaceae</taxon>
        <taxon>Sphingomonas</taxon>
    </lineage>
</organism>
<keyword evidence="2" id="KW-0808">Transferase</keyword>
<dbReference type="PRINTS" id="PR01210">
    <property type="entry name" value="GGTRANSPTASE"/>
</dbReference>
<evidence type="ECO:0000256" key="4">
    <source>
        <dbReference type="ARBA" id="ARBA00023145"/>
    </source>
</evidence>
<dbReference type="InterPro" id="IPR051792">
    <property type="entry name" value="GGT_bact"/>
</dbReference>
<protein>
    <submittedName>
        <fullName evidence="6">Gamma-glutamyltransferase family protein</fullName>
    </submittedName>
</protein>
<dbReference type="Gene3D" id="1.10.246.130">
    <property type="match status" value="1"/>
</dbReference>
<reference evidence="6" key="1">
    <citation type="submission" date="2022-04" db="EMBL/GenBank/DDBJ databases">
        <title>Tomato heritable bacteria conferring resistance against bacterial wilt.</title>
        <authorList>
            <person name="Yin J."/>
        </authorList>
    </citation>
    <scope>NUCLEOTIDE SEQUENCE</scope>
    <source>
        <strain evidence="6">Cra20</strain>
    </source>
</reference>
<dbReference type="PANTHER" id="PTHR43199:SF1">
    <property type="entry name" value="GLUTATHIONE HYDROLASE PROENZYME"/>
    <property type="match status" value="1"/>
</dbReference>
<evidence type="ECO:0000256" key="3">
    <source>
        <dbReference type="ARBA" id="ARBA00022801"/>
    </source>
</evidence>
<dbReference type="InterPro" id="IPR029055">
    <property type="entry name" value="Ntn_hydrolases_N"/>
</dbReference>
<proteinExistence type="inferred from homology"/>
<evidence type="ECO:0000256" key="5">
    <source>
        <dbReference type="SAM" id="SignalP"/>
    </source>
</evidence>
<feature type="chain" id="PRO_5047258700" evidence="5">
    <location>
        <begin position="20"/>
        <end position="567"/>
    </location>
</feature>
<dbReference type="Gene3D" id="3.60.20.40">
    <property type="match status" value="1"/>
</dbReference>
<keyword evidence="5" id="KW-0732">Signal</keyword>
<evidence type="ECO:0000256" key="2">
    <source>
        <dbReference type="ARBA" id="ARBA00022679"/>
    </source>
</evidence>
<dbReference type="EMBL" id="JALMLT010000002">
    <property type="protein sequence ID" value="MDT8759115.1"/>
    <property type="molecule type" value="Genomic_DNA"/>
</dbReference>
<sequence>MKRLVALLIALFLPFAASAQGIVSAADPRAAAAGVEILRKGGSATDAAIATMLALNVVEPQSAGIGGGAFFVQYDAKRKATTTVDGREAAPMAADSRWFYADGKPLGIREAIPGGRSVGVPGTLRAMALAHQHGGKLPWADLFGPAIRLAREGFGVSPRLSAALGRFGHGDAASRAIFYDAAGKPLTRIRNPAQADLFERVAKLGPDAFYVGPQAEKLVATVNNAARNPSRMTVGDLAAYEAKERPVLCGTYRRHRICSMGPVSSGGTAVLMILKQLERFDMAKLGKDSPVAWHLFAESSRLAYADRDMYLGDPDYVRIPLKGLLDRRYIARRSALISRTRSMSNVTAGIPPGAPPRVRAPVSEVAGTTSLSVADGAGNIAQVTTTIESPFGSGLSVDGIMLNNELTDFDIVPEKDGYLVANRVEGGKRPRSSMAPTIVTAPNGEIRLAVGAAGGSTIIAQVAKAIVGVVDWKLSAQDAVALGLIYAPGPVAIAEKGTEREAMIPALQALGEKVQAAPLGLKANAIERVNGQWAGAADPRSEGVVMHQDGRVPEIKRFSAVPSRPSE</sequence>
<dbReference type="InterPro" id="IPR043138">
    <property type="entry name" value="GGT_lsub"/>
</dbReference>
<gene>
    <name evidence="6" type="ORF">MZO42_10430</name>
</gene>
<dbReference type="SUPFAM" id="SSF56235">
    <property type="entry name" value="N-terminal nucleophile aminohydrolases (Ntn hydrolases)"/>
    <property type="match status" value="1"/>
</dbReference>
<keyword evidence="3" id="KW-0378">Hydrolase</keyword>
<dbReference type="PANTHER" id="PTHR43199">
    <property type="entry name" value="GLUTATHIONE HYDROLASE"/>
    <property type="match status" value="1"/>
</dbReference>
<name>A0ABU3N3K9_9SPHN</name>